<keyword evidence="1" id="KW-0812">Transmembrane</keyword>
<feature type="domain" description="Lon N-terminal" evidence="2">
    <location>
        <begin position="11"/>
        <end position="198"/>
    </location>
</feature>
<keyword evidence="3" id="KW-0645">Protease</keyword>
<keyword evidence="1" id="KW-1133">Transmembrane helix</keyword>
<dbReference type="SUPFAM" id="SSF88697">
    <property type="entry name" value="PUA domain-like"/>
    <property type="match status" value="1"/>
</dbReference>
<protein>
    <submittedName>
        <fullName evidence="3">ATP-dependent Lon protease</fullName>
    </submittedName>
</protein>
<organism evidence="3 4">
    <name type="scientific">Terrimicrobium sacchariphilum</name>
    <dbReference type="NCBI Taxonomy" id="690879"/>
    <lineage>
        <taxon>Bacteria</taxon>
        <taxon>Pseudomonadati</taxon>
        <taxon>Verrucomicrobiota</taxon>
        <taxon>Terrimicrobiia</taxon>
        <taxon>Terrimicrobiales</taxon>
        <taxon>Terrimicrobiaceae</taxon>
        <taxon>Terrimicrobium</taxon>
    </lineage>
</organism>
<dbReference type="Pfam" id="PF02190">
    <property type="entry name" value="LON_substr_bdg"/>
    <property type="match status" value="1"/>
</dbReference>
<dbReference type="RefSeq" id="WP_075078602.1">
    <property type="nucleotide sequence ID" value="NZ_BDCO01000002.1"/>
</dbReference>
<dbReference type="PROSITE" id="PS51787">
    <property type="entry name" value="LON_N"/>
    <property type="match status" value="1"/>
</dbReference>
<evidence type="ECO:0000313" key="3">
    <source>
        <dbReference type="EMBL" id="GAT32794.1"/>
    </source>
</evidence>
<keyword evidence="1" id="KW-0472">Membrane</keyword>
<evidence type="ECO:0000256" key="1">
    <source>
        <dbReference type="SAM" id="Phobius"/>
    </source>
</evidence>
<dbReference type="SMART" id="SM00464">
    <property type="entry name" value="LON"/>
    <property type="match status" value="1"/>
</dbReference>
<dbReference type="PANTHER" id="PTHR46732:SF8">
    <property type="entry name" value="ATP-DEPENDENT PROTEASE LA (LON) DOMAIN PROTEIN"/>
    <property type="match status" value="1"/>
</dbReference>
<reference evidence="4" key="1">
    <citation type="journal article" date="2017" name="Genome Announc.">
        <title>Draft Genome Sequence of Terrimicrobium sacchariphilum NM-5T, a Facultative Anaerobic Soil Bacterium of the Class Spartobacteria.</title>
        <authorList>
            <person name="Qiu Y.L."/>
            <person name="Tourlousse D.M."/>
            <person name="Matsuura N."/>
            <person name="Ohashi A."/>
            <person name="Sekiguchi Y."/>
        </authorList>
    </citation>
    <scope>NUCLEOTIDE SEQUENCE [LARGE SCALE GENOMIC DNA]</scope>
    <source>
        <strain evidence="4">NM-5</strain>
    </source>
</reference>
<gene>
    <name evidence="3" type="ORF">TSACC_21196</name>
</gene>
<dbReference type="PANTHER" id="PTHR46732">
    <property type="entry name" value="ATP-DEPENDENT PROTEASE LA (LON) DOMAIN PROTEIN"/>
    <property type="match status" value="1"/>
</dbReference>
<dbReference type="InterPro" id="IPR046336">
    <property type="entry name" value="Lon_prtase_N_sf"/>
</dbReference>
<dbReference type="Gene3D" id="2.30.130.40">
    <property type="entry name" value="LON domain-like"/>
    <property type="match status" value="1"/>
</dbReference>
<proteinExistence type="predicted"/>
<keyword evidence="3" id="KW-0378">Hydrolase</keyword>
<accession>A0A146G7A6</accession>
<sequence length="200" mass="22021">MKLEIELPEVLGVMVLPGVLLFPGSLVPLYIFEPRYRKMLADALATQRVFGIVPHAEAEGGRHGIGGAGLIRACVGNEDGTSHLVLLGISRFHIVDWVRDRGYPAVKPRMLESHYSAPGEVDALQKEITRLCRSLARKGREMPPHFENAVSMSSGPAEFSDLVASTLVGDPSMREHLFHELDASRRLEILADYLAAENLK</sequence>
<dbReference type="InterPro" id="IPR003111">
    <property type="entry name" value="Lon_prtase_N"/>
</dbReference>
<dbReference type="InParanoid" id="A0A146G7A6"/>
<dbReference type="Gene3D" id="1.20.58.1480">
    <property type="match status" value="1"/>
</dbReference>
<dbReference type="EMBL" id="BDCO01000002">
    <property type="protein sequence ID" value="GAT32794.1"/>
    <property type="molecule type" value="Genomic_DNA"/>
</dbReference>
<dbReference type="AlphaFoldDB" id="A0A146G7A6"/>
<evidence type="ECO:0000313" key="4">
    <source>
        <dbReference type="Proteomes" id="UP000076023"/>
    </source>
</evidence>
<evidence type="ECO:0000259" key="2">
    <source>
        <dbReference type="PROSITE" id="PS51787"/>
    </source>
</evidence>
<dbReference type="InterPro" id="IPR015947">
    <property type="entry name" value="PUA-like_sf"/>
</dbReference>
<keyword evidence="4" id="KW-1185">Reference proteome</keyword>
<name>A0A146G7A6_TERSA</name>
<dbReference type="GO" id="GO:0008233">
    <property type="term" value="F:peptidase activity"/>
    <property type="evidence" value="ECO:0007669"/>
    <property type="project" value="UniProtKB-KW"/>
</dbReference>
<comment type="caution">
    <text evidence="3">The sequence shown here is derived from an EMBL/GenBank/DDBJ whole genome shotgun (WGS) entry which is preliminary data.</text>
</comment>
<feature type="transmembrane region" description="Helical" evidence="1">
    <location>
        <begin position="12"/>
        <end position="32"/>
    </location>
</feature>
<dbReference type="GO" id="GO:0006508">
    <property type="term" value="P:proteolysis"/>
    <property type="evidence" value="ECO:0007669"/>
    <property type="project" value="UniProtKB-KW"/>
</dbReference>
<dbReference type="Proteomes" id="UP000076023">
    <property type="component" value="Unassembled WGS sequence"/>
</dbReference>
<dbReference type="STRING" id="690879.TSACC_21196"/>